<comment type="function">
    <text evidence="5">Probable disulfide isomerase, which participates in the folding of proteins containing disulfide bonds. May act as a dithiol oxidase. Acts as a regulator of endoplasmic reticulum-mitochondria contact sites via its ability to regulate redox signals.</text>
</comment>
<keyword evidence="3" id="KW-1133">Transmembrane helix</keyword>
<name>A0A6A6PZV8_9PEZI</name>
<dbReference type="GO" id="GO:0005789">
    <property type="term" value="C:endoplasmic reticulum membrane"/>
    <property type="evidence" value="ECO:0007669"/>
    <property type="project" value="UniProtKB-SubCell"/>
</dbReference>
<dbReference type="EMBL" id="MU001633">
    <property type="protein sequence ID" value="KAF2484973.1"/>
    <property type="molecule type" value="Genomic_DNA"/>
</dbReference>
<dbReference type="CDD" id="cd02961">
    <property type="entry name" value="PDI_a_family"/>
    <property type="match status" value="2"/>
</dbReference>
<feature type="domain" description="Thioredoxin" evidence="7">
    <location>
        <begin position="20"/>
        <end position="170"/>
    </location>
</feature>
<dbReference type="PROSITE" id="PS51352">
    <property type="entry name" value="THIOREDOXIN_2"/>
    <property type="match status" value="2"/>
</dbReference>
<accession>A0A6A6PZV8</accession>
<evidence type="ECO:0000259" key="7">
    <source>
        <dbReference type="PROSITE" id="PS51352"/>
    </source>
</evidence>
<evidence type="ECO:0000256" key="5">
    <source>
        <dbReference type="ARBA" id="ARBA00045246"/>
    </source>
</evidence>
<dbReference type="PANTHER" id="PTHR46426">
    <property type="entry name" value="PROTEIN DISULFIDE-ISOMERASE TMX3"/>
    <property type="match status" value="1"/>
</dbReference>
<evidence type="ECO:0000313" key="9">
    <source>
        <dbReference type="Proteomes" id="UP000799767"/>
    </source>
</evidence>
<dbReference type="Pfam" id="PF00085">
    <property type="entry name" value="Thioredoxin"/>
    <property type="match status" value="2"/>
</dbReference>
<comment type="subcellular location">
    <subcellularLocation>
        <location evidence="1">Endoplasmic reticulum membrane</location>
        <topology evidence="1">Single-pass membrane protein</topology>
    </subcellularLocation>
</comment>
<gene>
    <name evidence="8" type="ORF">BDY17DRAFT_292678</name>
</gene>
<dbReference type="InterPro" id="IPR036249">
    <property type="entry name" value="Thioredoxin-like_sf"/>
</dbReference>
<keyword evidence="4" id="KW-0472">Membrane</keyword>
<dbReference type="AlphaFoldDB" id="A0A6A6PZV8"/>
<keyword evidence="9" id="KW-1185">Reference proteome</keyword>
<reference evidence="8" key="1">
    <citation type="journal article" date="2020" name="Stud. Mycol.">
        <title>101 Dothideomycetes genomes: a test case for predicting lifestyles and emergence of pathogens.</title>
        <authorList>
            <person name="Haridas S."/>
            <person name="Albert R."/>
            <person name="Binder M."/>
            <person name="Bloem J."/>
            <person name="Labutti K."/>
            <person name="Salamov A."/>
            <person name="Andreopoulos B."/>
            <person name="Baker S."/>
            <person name="Barry K."/>
            <person name="Bills G."/>
            <person name="Bluhm B."/>
            <person name="Cannon C."/>
            <person name="Castanera R."/>
            <person name="Culley D."/>
            <person name="Daum C."/>
            <person name="Ezra D."/>
            <person name="Gonzalez J."/>
            <person name="Henrissat B."/>
            <person name="Kuo A."/>
            <person name="Liang C."/>
            <person name="Lipzen A."/>
            <person name="Lutzoni F."/>
            <person name="Magnuson J."/>
            <person name="Mondo S."/>
            <person name="Nolan M."/>
            <person name="Ohm R."/>
            <person name="Pangilinan J."/>
            <person name="Park H.-J."/>
            <person name="Ramirez L."/>
            <person name="Alfaro M."/>
            <person name="Sun H."/>
            <person name="Tritt A."/>
            <person name="Yoshinaga Y."/>
            <person name="Zwiers L.-H."/>
            <person name="Turgeon B."/>
            <person name="Goodwin S."/>
            <person name="Spatafora J."/>
            <person name="Crous P."/>
            <person name="Grigoriev I."/>
        </authorList>
    </citation>
    <scope>NUCLEOTIDE SEQUENCE</scope>
    <source>
        <strain evidence="8">CBS 113389</strain>
    </source>
</reference>
<dbReference type="Gene3D" id="3.40.30.10">
    <property type="entry name" value="Glutaredoxin"/>
    <property type="match status" value="3"/>
</dbReference>
<evidence type="ECO:0000256" key="4">
    <source>
        <dbReference type="ARBA" id="ARBA00023136"/>
    </source>
</evidence>
<dbReference type="OrthoDB" id="72053at2759"/>
<dbReference type="PRINTS" id="PR00421">
    <property type="entry name" value="THIOREDOXIN"/>
</dbReference>
<organism evidence="8 9">
    <name type="scientific">Neohortaea acidophila</name>
    <dbReference type="NCBI Taxonomy" id="245834"/>
    <lineage>
        <taxon>Eukaryota</taxon>
        <taxon>Fungi</taxon>
        <taxon>Dikarya</taxon>
        <taxon>Ascomycota</taxon>
        <taxon>Pezizomycotina</taxon>
        <taxon>Dothideomycetes</taxon>
        <taxon>Dothideomycetidae</taxon>
        <taxon>Mycosphaerellales</taxon>
        <taxon>Teratosphaeriaceae</taxon>
        <taxon>Neohortaea</taxon>
    </lineage>
</organism>
<dbReference type="Proteomes" id="UP000799767">
    <property type="component" value="Unassembled WGS sequence"/>
</dbReference>
<dbReference type="RefSeq" id="XP_033591542.1">
    <property type="nucleotide sequence ID" value="XM_033732868.1"/>
</dbReference>
<proteinExistence type="predicted"/>
<evidence type="ECO:0000256" key="2">
    <source>
        <dbReference type="ARBA" id="ARBA00022692"/>
    </source>
</evidence>
<keyword evidence="6" id="KW-0732">Signal</keyword>
<keyword evidence="8" id="KW-0413">Isomerase</keyword>
<evidence type="ECO:0000256" key="1">
    <source>
        <dbReference type="ARBA" id="ARBA00004389"/>
    </source>
</evidence>
<evidence type="ECO:0000313" key="8">
    <source>
        <dbReference type="EMBL" id="KAF2484973.1"/>
    </source>
</evidence>
<dbReference type="PROSITE" id="PS00194">
    <property type="entry name" value="THIOREDOXIN_1"/>
    <property type="match status" value="2"/>
</dbReference>
<protein>
    <submittedName>
        <fullName evidence="8">Protein disulfide isomerase</fullName>
    </submittedName>
</protein>
<evidence type="ECO:0000256" key="3">
    <source>
        <dbReference type="ARBA" id="ARBA00022989"/>
    </source>
</evidence>
<dbReference type="SUPFAM" id="SSF52833">
    <property type="entry name" value="Thioredoxin-like"/>
    <property type="match status" value="3"/>
</dbReference>
<keyword evidence="2" id="KW-0812">Transmembrane</keyword>
<dbReference type="GO" id="GO:0016853">
    <property type="term" value="F:isomerase activity"/>
    <property type="evidence" value="ECO:0007669"/>
    <property type="project" value="UniProtKB-KW"/>
</dbReference>
<dbReference type="InterPro" id="IPR052250">
    <property type="entry name" value="PDI_TMX3"/>
</dbReference>
<dbReference type="InterPro" id="IPR017937">
    <property type="entry name" value="Thioredoxin_CS"/>
</dbReference>
<dbReference type="GeneID" id="54473870"/>
<feature type="chain" id="PRO_5025607758" evidence="6">
    <location>
        <begin position="25"/>
        <end position="704"/>
    </location>
</feature>
<dbReference type="PANTHER" id="PTHR46426:SF1">
    <property type="entry name" value="PROTEIN DISULFIDE-ISOMERASE TMX3"/>
    <property type="match status" value="1"/>
</dbReference>
<feature type="signal peptide" evidence="6">
    <location>
        <begin position="1"/>
        <end position="24"/>
    </location>
</feature>
<feature type="domain" description="Thioredoxin" evidence="7">
    <location>
        <begin position="217"/>
        <end position="340"/>
    </location>
</feature>
<dbReference type="InterPro" id="IPR013766">
    <property type="entry name" value="Thioredoxin_domain"/>
</dbReference>
<sequence>MRIPNLFSLAALPLLSSAWGLGGGEWPDDTNPSVFNGKTVPPPTVLNSTTFDDALRSGNWLVEFFSPYCGHCQSFAPTWKTLYEFYYTQEPVPQTAGAAISDENDMNSFTRFYDFRFAKVDCVASGDLCSTKSVNAYPTIRFYKDGEVTKEMTGQKDLKFMSNAVETVLESIRPGSRPQGGPILPKVGAAAADPVGANAPTAATTTTYGAAMTKDGLTVATRIPAGLNLTPNPEGKSIPLTAENFQSLVTMTPDPWFIKFYAPWCPHCKAMAPNWQGMARQMKGRLNVGEVNCDVEKRLCKDVKVRGYPTILFFRAGERIQYDGLRGLGDLINYADEAVSVCDGVQNVTAAQFEEMEKTEEVIFIYFFDHATTAEDFAALERLPMNLIGHAKLVKTNDPAMATRFKISTWPRLVVSREGKQTTYSPLMPRDMRDTRRVLDWMRTVWLPIVPELTASNAREIMDGKLVVLGILNRDRAEEFYSAKREIKNAAFEWIDKQENAFRVELQDLRDAKQSRIKEAEDRNNERALRNAKAIRINPDDIQRPHVGFAWVDGVFWERWIKTTFGISVAQGEKIVVNDEDNKRYWDVTMTGNPILPSRSSILETLRRIVSSPPKISPKRTMSVFGHAWWVIKGQILEHPFLSAGLGLLSLAAFVWWSRRVVSLRAVERGYGYFRVGEKGAGGGPMDGLLGVGSGGGQQAGKKD</sequence>
<evidence type="ECO:0000256" key="6">
    <source>
        <dbReference type="SAM" id="SignalP"/>
    </source>
</evidence>